<reference evidence="1" key="1">
    <citation type="submission" date="2020-08" db="EMBL/GenBank/DDBJ databases">
        <title>Studying the diversity of plant-associated saprophytic bacteria and their role in host health and plant-pathogen interactions.</title>
        <authorList>
            <person name="Potnis N."/>
        </authorList>
    </citation>
    <scope>NUCLEOTIDE SEQUENCE</scope>
    <source>
        <strain evidence="1">F21</strain>
    </source>
</reference>
<organism evidence="1">
    <name type="scientific">Xanthomonas arboricola</name>
    <dbReference type="NCBI Taxonomy" id="56448"/>
    <lineage>
        <taxon>Bacteria</taxon>
        <taxon>Pseudomonadati</taxon>
        <taxon>Pseudomonadota</taxon>
        <taxon>Gammaproteobacteria</taxon>
        <taxon>Lysobacterales</taxon>
        <taxon>Lysobacteraceae</taxon>
        <taxon>Xanthomonas</taxon>
    </lineage>
</organism>
<comment type="caution">
    <text evidence="1">The sequence shown here is derived from an EMBL/GenBank/DDBJ whole genome shotgun (WGS) entry which is preliminary data.</text>
</comment>
<dbReference type="EMBL" id="JACIIQ010000007">
    <property type="protein sequence ID" value="MBB5670511.1"/>
    <property type="molecule type" value="Genomic_DNA"/>
</dbReference>
<sequence>MPREVPRRWAGKDQWRWSVCTVRAVRDARCSILDVRHARDKRLFTRLVLCSKGLDDADVSAAERLICRLAAGPLPAHHRRTRRKYVHVGSYAASMPRKVPRRWAGKDLSRCSVVWLQAKHGVRCSDHRVFDQLSSADRVTAAAQKSNLQTFQRPDARLAIATGSSSFDHQPTSWCGVLAGCGTLGGMDAAKEPPRTDSRRVPQAVRASRPSITELWLHRTSLRA</sequence>
<proteinExistence type="predicted"/>
<gene>
    <name evidence="1" type="ORF">FHR65_002073</name>
</gene>
<accession>A0AB73GY41</accession>
<protein>
    <submittedName>
        <fullName evidence="1">Uncharacterized protein</fullName>
    </submittedName>
</protein>
<name>A0AB73GY41_9XANT</name>
<dbReference type="Proteomes" id="UP000528595">
    <property type="component" value="Unassembled WGS sequence"/>
</dbReference>
<evidence type="ECO:0000313" key="1">
    <source>
        <dbReference type="EMBL" id="MBB5670511.1"/>
    </source>
</evidence>
<dbReference type="AlphaFoldDB" id="A0AB73GY41"/>